<feature type="compositionally biased region" description="Polar residues" evidence="10">
    <location>
        <begin position="944"/>
        <end position="953"/>
    </location>
</feature>
<feature type="domain" description="Large ribosomal subunit protein bL12 C-terminal" evidence="11">
    <location>
        <begin position="115"/>
        <end position="179"/>
    </location>
</feature>
<evidence type="ECO:0000313" key="15">
    <source>
        <dbReference type="EMBL" id="TGZ54989.1"/>
    </source>
</evidence>
<evidence type="ECO:0000256" key="7">
    <source>
        <dbReference type="ARBA" id="ARBA00023239"/>
    </source>
</evidence>
<organism evidence="15 16">
    <name type="scientific">Temnothorax longispinosus</name>
    <dbReference type="NCBI Taxonomy" id="300112"/>
    <lineage>
        <taxon>Eukaryota</taxon>
        <taxon>Metazoa</taxon>
        <taxon>Ecdysozoa</taxon>
        <taxon>Arthropoda</taxon>
        <taxon>Hexapoda</taxon>
        <taxon>Insecta</taxon>
        <taxon>Pterygota</taxon>
        <taxon>Neoptera</taxon>
        <taxon>Endopterygota</taxon>
        <taxon>Hymenoptera</taxon>
        <taxon>Apocrita</taxon>
        <taxon>Aculeata</taxon>
        <taxon>Formicoidea</taxon>
        <taxon>Formicidae</taxon>
        <taxon>Myrmicinae</taxon>
        <taxon>Temnothorax</taxon>
    </lineage>
</organism>
<feature type="compositionally biased region" description="Low complexity" evidence="10">
    <location>
        <begin position="30"/>
        <end position="39"/>
    </location>
</feature>
<evidence type="ECO:0000313" key="16">
    <source>
        <dbReference type="Proteomes" id="UP000310200"/>
    </source>
</evidence>
<feature type="region of interest" description="Disordered" evidence="10">
    <location>
        <begin position="219"/>
        <end position="251"/>
    </location>
</feature>
<dbReference type="STRING" id="300112.A0A4S2L3D0"/>
<keyword evidence="7" id="KW-0456">Lyase</keyword>
<feature type="region of interest" description="Disordered" evidence="10">
    <location>
        <begin position="30"/>
        <end position="55"/>
    </location>
</feature>
<keyword evidence="6" id="KW-0689">Ribosomal protein</keyword>
<dbReference type="GO" id="GO:0030170">
    <property type="term" value="F:pyridoxal phosphate binding"/>
    <property type="evidence" value="ECO:0007669"/>
    <property type="project" value="InterPro"/>
</dbReference>
<dbReference type="InterPro" id="IPR036235">
    <property type="entry name" value="Ribosomal_bL12_oligo_N_sf"/>
</dbReference>
<dbReference type="GO" id="GO:0016831">
    <property type="term" value="F:carboxy-lyase activity"/>
    <property type="evidence" value="ECO:0007669"/>
    <property type="project" value="UniProtKB-KW"/>
</dbReference>
<feature type="region of interest" description="Disordered" evidence="10">
    <location>
        <begin position="174"/>
        <end position="196"/>
    </location>
</feature>
<feature type="compositionally biased region" description="Low complexity" evidence="10">
    <location>
        <begin position="924"/>
        <end position="938"/>
    </location>
</feature>
<dbReference type="CDD" id="cd00387">
    <property type="entry name" value="Ribosomal_L7_L12"/>
    <property type="match status" value="1"/>
</dbReference>
<dbReference type="Gene3D" id="3.40.640.10">
    <property type="entry name" value="Type I PLP-dependent aspartate aminotransferase-like (Major domain)"/>
    <property type="match status" value="1"/>
</dbReference>
<dbReference type="InterPro" id="IPR015424">
    <property type="entry name" value="PyrdxlP-dep_Trfase"/>
</dbReference>
<feature type="domain" description="Large ribosomal subunit protein bL12 oligomerization" evidence="12">
    <location>
        <begin position="56"/>
        <end position="99"/>
    </location>
</feature>
<dbReference type="Pfam" id="PF00282">
    <property type="entry name" value="Pyridoxal_deC"/>
    <property type="match status" value="1"/>
</dbReference>
<feature type="domain" description="PDXDC1/PDXD2 second" evidence="13">
    <location>
        <begin position="643"/>
        <end position="720"/>
    </location>
</feature>
<accession>A0A4S2L3D0</accession>
<dbReference type="InterPro" id="IPR015421">
    <property type="entry name" value="PyrdxlP-dep_Trfase_major"/>
</dbReference>
<protein>
    <recommendedName>
        <fullName evidence="9">Pyridoxal-dependent decarboxylase domain-containing protein 1</fullName>
    </recommendedName>
</protein>
<name>A0A4S2L3D0_9HYME</name>
<evidence type="ECO:0000256" key="6">
    <source>
        <dbReference type="ARBA" id="ARBA00022980"/>
    </source>
</evidence>
<proteinExistence type="inferred from homology"/>
<keyword evidence="8" id="KW-0687">Ribonucleoprotein</keyword>
<dbReference type="InterPro" id="IPR014719">
    <property type="entry name" value="Ribosomal_bL12_C/ClpS-like"/>
</dbReference>
<evidence type="ECO:0000256" key="3">
    <source>
        <dbReference type="ARBA" id="ARBA00009533"/>
    </source>
</evidence>
<keyword evidence="4" id="KW-0210">Decarboxylase</keyword>
<dbReference type="GO" id="GO:0019752">
    <property type="term" value="P:carboxylic acid metabolic process"/>
    <property type="evidence" value="ECO:0007669"/>
    <property type="project" value="InterPro"/>
</dbReference>
<feature type="domain" description="PDXDC1-like third" evidence="14">
    <location>
        <begin position="726"/>
        <end position="815"/>
    </location>
</feature>
<feature type="compositionally biased region" description="Basic and acidic residues" evidence="10">
    <location>
        <begin position="954"/>
        <end position="963"/>
    </location>
</feature>
<dbReference type="InterPro" id="IPR055103">
    <property type="entry name" value="PDXDC1-like_2nd"/>
</dbReference>
<dbReference type="InterPro" id="IPR050477">
    <property type="entry name" value="GrpII_AminoAcid_Decarb"/>
</dbReference>
<dbReference type="GO" id="GO:0006412">
    <property type="term" value="P:translation"/>
    <property type="evidence" value="ECO:0007669"/>
    <property type="project" value="InterPro"/>
</dbReference>
<dbReference type="AlphaFoldDB" id="A0A4S2L3D0"/>
<gene>
    <name evidence="15" type="ORF">DBV15_06772</name>
</gene>
<evidence type="ECO:0000256" key="2">
    <source>
        <dbReference type="ARBA" id="ARBA00007197"/>
    </source>
</evidence>
<dbReference type="PANTHER" id="PTHR42735:SF1">
    <property type="entry name" value="PYRIDOXAL-DEPENDENT DECARBOXYLASE DOMAIN-CONTAINING PROTEIN 1-RELATED"/>
    <property type="match status" value="1"/>
</dbReference>
<dbReference type="InterPro" id="IPR002129">
    <property type="entry name" value="PyrdxlP-dep_de-COase"/>
</dbReference>
<dbReference type="Proteomes" id="UP000310200">
    <property type="component" value="Unassembled WGS sequence"/>
</dbReference>
<dbReference type="Pfam" id="PF16320">
    <property type="entry name" value="Ribosomal_L12_N"/>
    <property type="match status" value="1"/>
</dbReference>
<comment type="similarity">
    <text evidence="3">Belongs to the group II decarboxylase family.</text>
</comment>
<keyword evidence="16" id="KW-1185">Reference proteome</keyword>
<comment type="caution">
    <text evidence="15">The sequence shown here is derived from an EMBL/GenBank/DDBJ whole genome shotgun (WGS) entry which is preliminary data.</text>
</comment>
<dbReference type="SUPFAM" id="SSF53383">
    <property type="entry name" value="PLP-dependent transferases"/>
    <property type="match status" value="1"/>
</dbReference>
<dbReference type="InterPro" id="IPR000206">
    <property type="entry name" value="Ribosomal_bL12"/>
</dbReference>
<dbReference type="PANTHER" id="PTHR42735">
    <property type="match status" value="1"/>
</dbReference>
<evidence type="ECO:0000259" key="12">
    <source>
        <dbReference type="Pfam" id="PF16320"/>
    </source>
</evidence>
<dbReference type="InterPro" id="IPR008932">
    <property type="entry name" value="Ribosomal_bL12_oligo"/>
</dbReference>
<dbReference type="SUPFAM" id="SSF48300">
    <property type="entry name" value="Ribosomal protein L7/12, oligomerisation (N-terminal) domain"/>
    <property type="match status" value="1"/>
</dbReference>
<evidence type="ECO:0000259" key="11">
    <source>
        <dbReference type="Pfam" id="PF00542"/>
    </source>
</evidence>
<feature type="compositionally biased region" description="Gly residues" evidence="10">
    <location>
        <begin position="177"/>
        <end position="190"/>
    </location>
</feature>
<dbReference type="Pfam" id="PF22930">
    <property type="entry name" value="PDXDC1-like_cen"/>
    <property type="match status" value="1"/>
</dbReference>
<evidence type="ECO:0000256" key="8">
    <source>
        <dbReference type="ARBA" id="ARBA00023274"/>
    </source>
</evidence>
<comment type="cofactor">
    <cofactor evidence="1">
        <name>pyridoxal 5'-phosphate</name>
        <dbReference type="ChEBI" id="CHEBI:597326"/>
    </cofactor>
</comment>
<dbReference type="Gene3D" id="3.30.1390.10">
    <property type="match status" value="1"/>
</dbReference>
<dbReference type="GO" id="GO:1990904">
    <property type="term" value="C:ribonucleoprotein complex"/>
    <property type="evidence" value="ECO:0007669"/>
    <property type="project" value="UniProtKB-KW"/>
</dbReference>
<dbReference type="Pfam" id="PF00542">
    <property type="entry name" value="Ribosomal_L12"/>
    <property type="match status" value="1"/>
</dbReference>
<comment type="similarity">
    <text evidence="2">Belongs to the bacterial ribosomal protein bL12 family.</text>
</comment>
<dbReference type="SUPFAM" id="SSF54736">
    <property type="entry name" value="ClpS-like"/>
    <property type="match status" value="1"/>
</dbReference>
<sequence>MINTARLISRQSLSQFRQFHKCIVRQTESSTAAATNAASPPSPPPPSGADKPVDPKIDKIANDITSLNLIEVAELSDLLKKRLNLPDAPVMPMGGFVTAPQDEEEQVQKQVQTEFTVKLMAFDEKQKVPLIKEVKSLLPDTNLVQAKKFVESAPAIVKADISKEEAEKLRDALQKVGGTGGGGGGDGGDGSPTATTGEVGALQFQASQVIARLERAVERAADGGGDDDDNDNGNGGGGGGTTWNNPSGFLTQPRKPDEILALIQDLVVHEDAPQPIEPGSTDSPISQITALPALTETAKLALVTHTISAYAVALPKSHAQKLAGRLAADTTRWLSHIFRFVDCASSFHEDHLEGLVRVTRLALHRKYPRYMEEGFTALVSQPPLIYSSVAAPMGVVQHLCRQLSLPLHCIRPIPHNTMFGSRHTMDVSALERRLAEDTQSNNVTPLLVLAEAGSVLTGHCDNITRLRAICDKYNVWLHLRGHSLAALALNMAKDLPSKIADSITLPLGTWLGIPSLPVVTLYRLADIKGGRPTPRDTTLSLVSGLMADSLSRRLPTLPLWTVLQVLGREGVHNRFKRCFLAVEELYNKIKEFSCIRILSQPPGGETESYTLSEYLANPVNNLQLFEVVANALVFQFVSTNKDLQATDRVLPYYDKLNSWLGQILQRDIDNIQIELCDIEQCGVAIRICPLENPDQPPTNEDIDNLVTCLDQQIEILLATVEHKDTFVRLVSENDSLHLVEMPGWAGLGGVRYAPPTWIHVMTDQAREELNKLNMQLVETLRSTDAAFSLGEGADDVAELLSLVLQVGQEVEASSKMMDTISEVVKRGIETAQTDLERENAEKLWQEGILRHVPVVGTFVNWWSPISKETGVRGRSLNLQAGVVESTENIYKYHMQLQPNFTNSNGSGARTPPQPLVQTPVGANSQSHSRSSSHSSLQSGKNVPLISNVSSQPQVKEESAQTKS</sequence>
<dbReference type="InterPro" id="IPR055102">
    <property type="entry name" value="PDXDC1-like_3rd"/>
</dbReference>
<dbReference type="InterPro" id="IPR013823">
    <property type="entry name" value="Ribosomal_bL12_C"/>
</dbReference>
<dbReference type="GO" id="GO:0005840">
    <property type="term" value="C:ribosome"/>
    <property type="evidence" value="ECO:0007669"/>
    <property type="project" value="UniProtKB-KW"/>
</dbReference>
<evidence type="ECO:0000256" key="10">
    <source>
        <dbReference type="SAM" id="MobiDB-lite"/>
    </source>
</evidence>
<evidence type="ECO:0000256" key="4">
    <source>
        <dbReference type="ARBA" id="ARBA00022793"/>
    </source>
</evidence>
<evidence type="ECO:0000259" key="14">
    <source>
        <dbReference type="Pfam" id="PF22937"/>
    </source>
</evidence>
<keyword evidence="5" id="KW-0663">Pyridoxal phosphate</keyword>
<evidence type="ECO:0000259" key="13">
    <source>
        <dbReference type="Pfam" id="PF22930"/>
    </source>
</evidence>
<feature type="region of interest" description="Disordered" evidence="10">
    <location>
        <begin position="900"/>
        <end position="963"/>
    </location>
</feature>
<dbReference type="Pfam" id="PF22937">
    <property type="entry name" value="PDXDC1-like_cen2"/>
    <property type="match status" value="1"/>
</dbReference>
<evidence type="ECO:0000256" key="1">
    <source>
        <dbReference type="ARBA" id="ARBA00001933"/>
    </source>
</evidence>
<evidence type="ECO:0000256" key="5">
    <source>
        <dbReference type="ARBA" id="ARBA00022898"/>
    </source>
</evidence>
<evidence type="ECO:0000256" key="9">
    <source>
        <dbReference type="ARBA" id="ARBA00047190"/>
    </source>
</evidence>
<dbReference type="EMBL" id="QBLH01000524">
    <property type="protein sequence ID" value="TGZ54989.1"/>
    <property type="molecule type" value="Genomic_DNA"/>
</dbReference>
<dbReference type="GO" id="GO:0003735">
    <property type="term" value="F:structural constituent of ribosome"/>
    <property type="evidence" value="ECO:0007669"/>
    <property type="project" value="InterPro"/>
</dbReference>
<reference evidence="15 16" key="1">
    <citation type="journal article" date="2019" name="Philos. Trans. R. Soc. Lond., B, Biol. Sci.">
        <title>Ant behaviour and brain gene expression of defending hosts depend on the ecological success of the intruding social parasite.</title>
        <authorList>
            <person name="Kaur R."/>
            <person name="Stoldt M."/>
            <person name="Jongepier E."/>
            <person name="Feldmeyer B."/>
            <person name="Menzel F."/>
            <person name="Bornberg-Bauer E."/>
            <person name="Foitzik S."/>
        </authorList>
    </citation>
    <scope>NUCLEOTIDE SEQUENCE [LARGE SCALE GENOMIC DNA]</scope>
    <source>
        <tissue evidence="15">Whole body</tissue>
    </source>
</reference>